<organism evidence="2 4">
    <name type="scientific">Rotaria magnacalcarata</name>
    <dbReference type="NCBI Taxonomy" id="392030"/>
    <lineage>
        <taxon>Eukaryota</taxon>
        <taxon>Metazoa</taxon>
        <taxon>Spiralia</taxon>
        <taxon>Gnathifera</taxon>
        <taxon>Rotifera</taxon>
        <taxon>Eurotatoria</taxon>
        <taxon>Bdelloidea</taxon>
        <taxon>Philodinida</taxon>
        <taxon>Philodinidae</taxon>
        <taxon>Rotaria</taxon>
    </lineage>
</organism>
<dbReference type="AlphaFoldDB" id="A0A816V5Z7"/>
<feature type="compositionally biased region" description="Polar residues" evidence="1">
    <location>
        <begin position="46"/>
        <end position="56"/>
    </location>
</feature>
<dbReference type="EMBL" id="CAJNRG010009851">
    <property type="protein sequence ID" value="CAF2117395.1"/>
    <property type="molecule type" value="Genomic_DNA"/>
</dbReference>
<reference evidence="2" key="1">
    <citation type="submission" date="2021-02" db="EMBL/GenBank/DDBJ databases">
        <authorList>
            <person name="Nowell W R."/>
        </authorList>
    </citation>
    <scope>NUCLEOTIDE SEQUENCE</scope>
</reference>
<feature type="region of interest" description="Disordered" evidence="1">
    <location>
        <begin position="1"/>
        <end position="119"/>
    </location>
</feature>
<name>A0A816V5Z7_9BILA</name>
<feature type="compositionally biased region" description="Basic and acidic residues" evidence="1">
    <location>
        <begin position="11"/>
        <end position="21"/>
    </location>
</feature>
<accession>A0A816V5Z7</accession>
<evidence type="ECO:0000256" key="1">
    <source>
        <dbReference type="SAM" id="MobiDB-lite"/>
    </source>
</evidence>
<evidence type="ECO:0000313" key="3">
    <source>
        <dbReference type="EMBL" id="CAF4403002.1"/>
    </source>
</evidence>
<evidence type="ECO:0000313" key="4">
    <source>
        <dbReference type="Proteomes" id="UP000663887"/>
    </source>
</evidence>
<comment type="caution">
    <text evidence="2">The sequence shown here is derived from an EMBL/GenBank/DDBJ whole genome shotgun (WGS) entry which is preliminary data.</text>
</comment>
<feature type="non-terminal residue" evidence="2">
    <location>
        <position position="119"/>
    </location>
</feature>
<proteinExistence type="predicted"/>
<dbReference type="Proteomes" id="UP000663842">
    <property type="component" value="Unassembled WGS sequence"/>
</dbReference>
<feature type="compositionally biased region" description="Polar residues" evidence="1">
    <location>
        <begin position="90"/>
        <end position="119"/>
    </location>
</feature>
<gene>
    <name evidence="3" type="ORF">UXM345_LOCUS38264</name>
    <name evidence="2" type="ORF">XDN619_LOCUS21869</name>
</gene>
<sequence length="119" mass="13237">MEPETTTLLDLDPREEVEFAKPSETVNKGDPNFNLKKDKKPKPSNLPRTRSQTKPVTPSVAFDIHFDNKKKGKLQRKGINISPKGINLNKADSTKNPENVSASNVEKTPKPSNTVNDDL</sequence>
<dbReference type="Proteomes" id="UP000663887">
    <property type="component" value="Unassembled WGS sequence"/>
</dbReference>
<dbReference type="EMBL" id="CAJOBF010025418">
    <property type="protein sequence ID" value="CAF4403002.1"/>
    <property type="molecule type" value="Genomic_DNA"/>
</dbReference>
<protein>
    <submittedName>
        <fullName evidence="2">Uncharacterized protein</fullName>
    </submittedName>
</protein>
<evidence type="ECO:0000313" key="2">
    <source>
        <dbReference type="EMBL" id="CAF2117395.1"/>
    </source>
</evidence>